<organism evidence="2 3">
    <name type="scientific">Amycolatopsis mediterranei (strain S699)</name>
    <name type="common">Nocardia mediterranei</name>
    <dbReference type="NCBI Taxonomy" id="713604"/>
    <lineage>
        <taxon>Bacteria</taxon>
        <taxon>Bacillati</taxon>
        <taxon>Actinomycetota</taxon>
        <taxon>Actinomycetes</taxon>
        <taxon>Pseudonocardiales</taxon>
        <taxon>Pseudonocardiaceae</taxon>
        <taxon>Amycolatopsis</taxon>
    </lineage>
</organism>
<evidence type="ECO:0000313" key="3">
    <source>
        <dbReference type="Proteomes" id="UP000006138"/>
    </source>
</evidence>
<feature type="transmembrane region" description="Helical" evidence="1">
    <location>
        <begin position="129"/>
        <end position="156"/>
    </location>
</feature>
<keyword evidence="1" id="KW-0472">Membrane</keyword>
<feature type="transmembrane region" description="Helical" evidence="1">
    <location>
        <begin position="298"/>
        <end position="321"/>
    </location>
</feature>
<dbReference type="Proteomes" id="UP000006138">
    <property type="component" value="Chromosome"/>
</dbReference>
<accession>A0A9R0P1I4</accession>
<evidence type="ECO:0000256" key="1">
    <source>
        <dbReference type="SAM" id="Phobius"/>
    </source>
</evidence>
<evidence type="ECO:0000313" key="2">
    <source>
        <dbReference type="EMBL" id="AEK44479.1"/>
    </source>
</evidence>
<name>A0A9R0P1I4_AMYMS</name>
<proteinExistence type="predicted"/>
<feature type="transmembrane region" description="Helical" evidence="1">
    <location>
        <begin position="81"/>
        <end position="108"/>
    </location>
</feature>
<feature type="transmembrane region" description="Helical" evidence="1">
    <location>
        <begin position="176"/>
        <end position="193"/>
    </location>
</feature>
<keyword evidence="1" id="KW-1133">Transmembrane helix</keyword>
<dbReference type="EMBL" id="CP002896">
    <property type="protein sequence ID" value="AEK44479.1"/>
    <property type="molecule type" value="Genomic_DNA"/>
</dbReference>
<gene>
    <name evidence="2" type="ordered locus">RAM_30020</name>
</gene>
<keyword evidence="1 2" id="KW-0812">Transmembrane</keyword>
<dbReference type="KEGG" id="amn:RAM_30020"/>
<reference evidence="2 3" key="1">
    <citation type="journal article" date="2011" name="J. Bacteriol.">
        <title>Whole genome sequence of the rifamycin B-producing strain Amycolatopsis mediterranei S699.</title>
        <authorList>
            <person name="Verma M."/>
            <person name="Kaur J."/>
            <person name="Kumar M."/>
            <person name="Kumari K."/>
            <person name="Saxena A."/>
            <person name="Anand S."/>
            <person name="Nigam A."/>
            <person name="Ravi V."/>
            <person name="Raghuvanshi S."/>
            <person name="Khurana P."/>
            <person name="Tyagi A.K."/>
            <person name="Khurana J.P."/>
            <person name="Lal R."/>
        </authorList>
    </citation>
    <scope>NUCLEOTIDE SEQUENCE [LARGE SCALE GENOMIC DNA]</scope>
    <source>
        <strain evidence="2 3">S699</strain>
    </source>
</reference>
<sequence length="328" mass="34947">MGGAGMIWLIWRQHRKQALFTLAALVALAAIMVPTGLAMHTKYDGLGLGACRAALGSASLITQTEAGSRCESLGHQFQQEYGGMVFIAVLFVVLPVLVGVFFGAPLVAREVEQGTHRLVWTQGVTRLQWALAKFGLVGAMTTVLAIGYALGVSWWFEPLVGASTGRLTYLSFDVQGIVPVAYTLFALALGVFAGTYWRKVLPAMGIALVGFAAVRVAIEVLARPRYLPAQSLTFTPTGGQTPNPASGNWVMDLGVRNAAGELVLPDAQIGPCPPAGCGDNPAGPGAVNWLQYQPGDRFWLFQGIETGIFVLLTAALVFFALRRLRTIA</sequence>
<protein>
    <submittedName>
        <fullName evidence="2">Transmembrane transport protein</fullName>
    </submittedName>
</protein>
<keyword evidence="3" id="KW-1185">Reference proteome</keyword>
<dbReference type="AlphaFoldDB" id="A0A9R0P1I4"/>
<feature type="transmembrane region" description="Helical" evidence="1">
    <location>
        <begin position="200"/>
        <end position="218"/>
    </location>
</feature>
<dbReference type="Pfam" id="PF12730">
    <property type="entry name" value="ABC2_membrane_4"/>
    <property type="match status" value="1"/>
</dbReference>